<dbReference type="Proteomes" id="UP001530293">
    <property type="component" value="Unassembled WGS sequence"/>
</dbReference>
<dbReference type="PANTHER" id="PTHR12388:SF0">
    <property type="entry name" value="MITOCHONDRIAL IMPORT INNER MEMBRANE TRANSLOCASE SUBUNIT TIM16"/>
    <property type="match status" value="1"/>
</dbReference>
<evidence type="ECO:0000256" key="3">
    <source>
        <dbReference type="ARBA" id="ARBA00022448"/>
    </source>
</evidence>
<keyword evidence="5" id="KW-0653">Protein transport</keyword>
<keyword evidence="3" id="KW-0813">Transport</keyword>
<dbReference type="AlphaFoldDB" id="A0ABD3NGI3"/>
<keyword evidence="7" id="KW-0496">Mitochondrion</keyword>
<evidence type="ECO:0000256" key="6">
    <source>
        <dbReference type="ARBA" id="ARBA00023010"/>
    </source>
</evidence>
<organism evidence="9 10">
    <name type="scientific">Discostella pseudostelligera</name>
    <dbReference type="NCBI Taxonomy" id="259834"/>
    <lineage>
        <taxon>Eukaryota</taxon>
        <taxon>Sar</taxon>
        <taxon>Stramenopiles</taxon>
        <taxon>Ochrophyta</taxon>
        <taxon>Bacillariophyta</taxon>
        <taxon>Coscinodiscophyceae</taxon>
        <taxon>Thalassiosirophycidae</taxon>
        <taxon>Stephanodiscales</taxon>
        <taxon>Stephanodiscaceae</taxon>
        <taxon>Discostella</taxon>
    </lineage>
</organism>
<evidence type="ECO:0008006" key="11">
    <source>
        <dbReference type="Google" id="ProtNLM"/>
    </source>
</evidence>
<comment type="subcellular location">
    <subcellularLocation>
        <location evidence="1">Mitochondrion inner membrane</location>
        <topology evidence="1">Peripheral membrane protein</topology>
    </subcellularLocation>
</comment>
<dbReference type="EMBL" id="JALLBG020000017">
    <property type="protein sequence ID" value="KAL3772065.1"/>
    <property type="molecule type" value="Genomic_DNA"/>
</dbReference>
<evidence type="ECO:0000313" key="9">
    <source>
        <dbReference type="EMBL" id="KAL3772065.1"/>
    </source>
</evidence>
<dbReference type="Gene3D" id="1.10.287.110">
    <property type="entry name" value="DnaJ domain"/>
    <property type="match status" value="1"/>
</dbReference>
<protein>
    <recommendedName>
        <fullName evidence="11">Mitochondrial import inner membrane translocase subunit tim16</fullName>
    </recommendedName>
</protein>
<evidence type="ECO:0000256" key="5">
    <source>
        <dbReference type="ARBA" id="ARBA00022927"/>
    </source>
</evidence>
<keyword evidence="10" id="KW-1185">Reference proteome</keyword>
<dbReference type="GO" id="GO:0005743">
    <property type="term" value="C:mitochondrial inner membrane"/>
    <property type="evidence" value="ECO:0007669"/>
    <property type="project" value="UniProtKB-SubCell"/>
</dbReference>
<evidence type="ECO:0000313" key="10">
    <source>
        <dbReference type="Proteomes" id="UP001530293"/>
    </source>
</evidence>
<dbReference type="Pfam" id="PF03656">
    <property type="entry name" value="Pam16"/>
    <property type="match status" value="1"/>
</dbReference>
<accession>A0ABD3NGI3</accession>
<gene>
    <name evidence="9" type="ORF">ACHAWU_008087</name>
</gene>
<dbReference type="InterPro" id="IPR036869">
    <property type="entry name" value="J_dom_sf"/>
</dbReference>
<reference evidence="9 10" key="1">
    <citation type="submission" date="2024-10" db="EMBL/GenBank/DDBJ databases">
        <title>Updated reference genomes for cyclostephanoid diatoms.</title>
        <authorList>
            <person name="Roberts W.R."/>
            <person name="Alverson A.J."/>
        </authorList>
    </citation>
    <scope>NUCLEOTIDE SEQUENCE [LARGE SCALE GENOMIC DNA]</scope>
    <source>
        <strain evidence="9 10">AJA232-27</strain>
    </source>
</reference>
<dbReference type="PANTHER" id="PTHR12388">
    <property type="entry name" value="MITOCHONDRIA ASSOCIATED GRANULOCYTE MACROPHAGE CSF SIGNALING MOLECULE"/>
    <property type="match status" value="1"/>
</dbReference>
<name>A0ABD3NGI3_9STRA</name>
<proteinExistence type="inferred from homology"/>
<keyword evidence="4" id="KW-0999">Mitochondrion inner membrane</keyword>
<comment type="caution">
    <text evidence="9">The sequence shown here is derived from an EMBL/GenBank/DDBJ whole genome shotgun (WGS) entry which is preliminary data.</text>
</comment>
<evidence type="ECO:0000256" key="1">
    <source>
        <dbReference type="ARBA" id="ARBA00004637"/>
    </source>
</evidence>
<sequence>MALGPLGRIIAQSVVAGIAIIARTLPAAYAAALENARKSGTANEASSSTDPLKKGASFLGKARMSKDEAYMVLNLTEEEVSKDVSAIQRQYDRYFAANAVENGGSFYVQSKVYRAKELLDEYVNETKGQQNVGADESKKE</sequence>
<dbReference type="GO" id="GO:0015031">
    <property type="term" value="P:protein transport"/>
    <property type="evidence" value="ECO:0007669"/>
    <property type="project" value="UniProtKB-KW"/>
</dbReference>
<comment type="similarity">
    <text evidence="2">Belongs to the TIM16/PAM16 family.</text>
</comment>
<evidence type="ECO:0000256" key="7">
    <source>
        <dbReference type="ARBA" id="ARBA00023128"/>
    </source>
</evidence>
<evidence type="ECO:0000256" key="4">
    <source>
        <dbReference type="ARBA" id="ARBA00022792"/>
    </source>
</evidence>
<keyword evidence="8" id="KW-0472">Membrane</keyword>
<dbReference type="InterPro" id="IPR005341">
    <property type="entry name" value="Tim16"/>
</dbReference>
<evidence type="ECO:0000256" key="8">
    <source>
        <dbReference type="ARBA" id="ARBA00023136"/>
    </source>
</evidence>
<dbReference type="FunFam" id="1.10.287.110:FF:000006">
    <property type="entry name" value="Import inner membrane translocase subunit TIM16"/>
    <property type="match status" value="1"/>
</dbReference>
<keyword evidence="6" id="KW-0811">Translocation</keyword>
<evidence type="ECO:0000256" key="2">
    <source>
        <dbReference type="ARBA" id="ARBA00008817"/>
    </source>
</evidence>